<evidence type="ECO:0000313" key="1">
    <source>
        <dbReference type="EMBL" id="MBL6444947.1"/>
    </source>
</evidence>
<keyword evidence="2" id="KW-1185">Reference proteome</keyword>
<sequence>MQGLSINAMRVGWRYRLRNFDETYEFETLQKLNSENFLLKDLHTLERYELHDLVKFGRGKDFEIREL</sequence>
<comment type="caution">
    <text evidence="1">The sequence shown here is derived from an EMBL/GenBank/DDBJ whole genome shotgun (WGS) entry which is preliminary data.</text>
</comment>
<accession>A0A937KAR7</accession>
<dbReference type="Proteomes" id="UP000614216">
    <property type="component" value="Unassembled WGS sequence"/>
</dbReference>
<organism evidence="1 2">
    <name type="scientific">Fulvivirga marina</name>
    <dbReference type="NCBI Taxonomy" id="2494733"/>
    <lineage>
        <taxon>Bacteria</taxon>
        <taxon>Pseudomonadati</taxon>
        <taxon>Bacteroidota</taxon>
        <taxon>Cytophagia</taxon>
        <taxon>Cytophagales</taxon>
        <taxon>Fulvivirgaceae</taxon>
        <taxon>Fulvivirga</taxon>
    </lineage>
</organism>
<dbReference type="RefSeq" id="WP_202854492.1">
    <property type="nucleotide sequence ID" value="NZ_JAEUGD010000003.1"/>
</dbReference>
<dbReference type="EMBL" id="JAEUGD010000003">
    <property type="protein sequence ID" value="MBL6444947.1"/>
    <property type="molecule type" value="Genomic_DNA"/>
</dbReference>
<proteinExistence type="predicted"/>
<dbReference type="AlphaFoldDB" id="A0A937KAR7"/>
<evidence type="ECO:0000313" key="2">
    <source>
        <dbReference type="Proteomes" id="UP000614216"/>
    </source>
</evidence>
<reference evidence="1" key="1">
    <citation type="submission" date="2021-01" db="EMBL/GenBank/DDBJ databases">
        <title>Fulvivirga kasyanovii gen. nov., sp nov., a novel member of the phylum Bacteroidetes isolated from seawater in a mussel farm.</title>
        <authorList>
            <person name="Zhao L.-H."/>
            <person name="Wang Z.-J."/>
        </authorList>
    </citation>
    <scope>NUCLEOTIDE SEQUENCE</scope>
    <source>
        <strain evidence="1">29W222</strain>
    </source>
</reference>
<gene>
    <name evidence="1" type="ORF">JMN32_01410</name>
</gene>
<name>A0A937KAR7_9BACT</name>
<protein>
    <submittedName>
        <fullName evidence="1">Uncharacterized protein</fullName>
    </submittedName>
</protein>